<keyword evidence="2" id="KW-1185">Reference proteome</keyword>
<evidence type="ECO:0000313" key="1">
    <source>
        <dbReference type="EMBL" id="CAG7835219.1"/>
    </source>
</evidence>
<comment type="caution">
    <text evidence="1">The sequence shown here is derived from an EMBL/GenBank/DDBJ whole genome shotgun (WGS) entry which is preliminary data.</text>
</comment>
<protein>
    <submittedName>
        <fullName evidence="1">Uncharacterized protein</fullName>
    </submittedName>
</protein>
<dbReference type="Proteomes" id="UP000708208">
    <property type="component" value="Unassembled WGS sequence"/>
</dbReference>
<feature type="non-terminal residue" evidence="1">
    <location>
        <position position="1"/>
    </location>
</feature>
<reference evidence="1" key="1">
    <citation type="submission" date="2021-06" db="EMBL/GenBank/DDBJ databases">
        <authorList>
            <person name="Hodson N. C."/>
            <person name="Mongue J. A."/>
            <person name="Jaron S. K."/>
        </authorList>
    </citation>
    <scope>NUCLEOTIDE SEQUENCE</scope>
</reference>
<dbReference type="EMBL" id="CAJVCH010570566">
    <property type="protein sequence ID" value="CAG7835219.1"/>
    <property type="molecule type" value="Genomic_DNA"/>
</dbReference>
<name>A0A8J2LMZ4_9HEXA</name>
<evidence type="ECO:0000313" key="2">
    <source>
        <dbReference type="Proteomes" id="UP000708208"/>
    </source>
</evidence>
<gene>
    <name evidence="1" type="ORF">AFUS01_LOCUS44621</name>
</gene>
<organism evidence="1 2">
    <name type="scientific">Allacma fusca</name>
    <dbReference type="NCBI Taxonomy" id="39272"/>
    <lineage>
        <taxon>Eukaryota</taxon>
        <taxon>Metazoa</taxon>
        <taxon>Ecdysozoa</taxon>
        <taxon>Arthropoda</taxon>
        <taxon>Hexapoda</taxon>
        <taxon>Collembola</taxon>
        <taxon>Symphypleona</taxon>
        <taxon>Sminthuridae</taxon>
        <taxon>Allacma</taxon>
    </lineage>
</organism>
<sequence>AGPSQSYPSSQGSWNTVAVHIHGKEESEEMKKCIKERRRGLVSIKKSIGLCETLTKSSTGTQNESAFRGCLAKCVFKQENVLGDNDAIIIESFENGIENRVSGGQRKLLLNALEECLQKHGSLVKPDDPTCPGYLEVGVCLQVAIGSLCEDPIALLSGTNADDPKEEL</sequence>
<dbReference type="AlphaFoldDB" id="A0A8J2LMZ4"/>
<accession>A0A8J2LMZ4</accession>
<proteinExistence type="predicted"/>